<reference evidence="5 6" key="1">
    <citation type="submission" date="2018-08" db="EMBL/GenBank/DDBJ databases">
        <title>Genomic Encyclopedia of Archaeal and Bacterial Type Strains, Phase II (KMG-II): from individual species to whole genera.</title>
        <authorList>
            <person name="Goeker M."/>
        </authorList>
    </citation>
    <scope>NUCLEOTIDE SEQUENCE [LARGE SCALE GENOMIC DNA]</scope>
    <source>
        <strain evidence="5 6">DSM 17099</strain>
    </source>
</reference>
<proteinExistence type="predicted"/>
<dbReference type="Pfam" id="PF03480">
    <property type="entry name" value="DctP"/>
    <property type="match status" value="1"/>
</dbReference>
<dbReference type="GO" id="GO:0055085">
    <property type="term" value="P:transmembrane transport"/>
    <property type="evidence" value="ECO:0007669"/>
    <property type="project" value="InterPro"/>
</dbReference>
<evidence type="ECO:0000256" key="2">
    <source>
        <dbReference type="ARBA" id="ARBA00022729"/>
    </source>
</evidence>
<dbReference type="CDD" id="cd13601">
    <property type="entry name" value="PBP2_TRAP_DctP1_3_4_like"/>
    <property type="match status" value="1"/>
</dbReference>
<keyword evidence="2 4" id="KW-0732">Signal</keyword>
<accession>A0A3D9XNC7</accession>
<comment type="subcellular location">
    <subcellularLocation>
        <location evidence="1">Periplasm</location>
    </subcellularLocation>
</comment>
<dbReference type="RefSeq" id="WP_116220613.1">
    <property type="nucleotide sequence ID" value="NZ_CP038196.1"/>
</dbReference>
<dbReference type="PANTHER" id="PTHR33376:SF15">
    <property type="entry name" value="BLL6794 PROTEIN"/>
    <property type="match status" value="1"/>
</dbReference>
<dbReference type="PANTHER" id="PTHR33376">
    <property type="match status" value="1"/>
</dbReference>
<dbReference type="GO" id="GO:0042597">
    <property type="term" value="C:periplasmic space"/>
    <property type="evidence" value="ECO:0007669"/>
    <property type="project" value="UniProtKB-SubCell"/>
</dbReference>
<evidence type="ECO:0000313" key="6">
    <source>
        <dbReference type="Proteomes" id="UP000256941"/>
    </source>
</evidence>
<dbReference type="NCBIfam" id="NF037995">
    <property type="entry name" value="TRAP_S1"/>
    <property type="match status" value="1"/>
</dbReference>
<name>A0A3D9XNC7_PARVE</name>
<evidence type="ECO:0000256" key="4">
    <source>
        <dbReference type="SAM" id="SignalP"/>
    </source>
</evidence>
<comment type="caution">
    <text evidence="5">The sequence shown here is derived from an EMBL/GenBank/DDBJ whole genome shotgun (WGS) entry which is preliminary data.</text>
</comment>
<organism evidence="5 6">
    <name type="scientific">Paracoccus versutus</name>
    <name type="common">Thiobacillus versutus</name>
    <dbReference type="NCBI Taxonomy" id="34007"/>
    <lineage>
        <taxon>Bacteria</taxon>
        <taxon>Pseudomonadati</taxon>
        <taxon>Pseudomonadota</taxon>
        <taxon>Alphaproteobacteria</taxon>
        <taxon>Rhodobacterales</taxon>
        <taxon>Paracoccaceae</taxon>
        <taxon>Paracoccus</taxon>
    </lineage>
</organism>
<dbReference type="EMBL" id="QTUJ01000001">
    <property type="protein sequence ID" value="REF71956.1"/>
    <property type="molecule type" value="Genomic_DNA"/>
</dbReference>
<protein>
    <submittedName>
        <fullName evidence="5">TRAP-type C4-dicarboxylate transport system substrate-binding protein</fullName>
    </submittedName>
</protein>
<dbReference type="Proteomes" id="UP000256941">
    <property type="component" value="Unassembled WGS sequence"/>
</dbReference>
<evidence type="ECO:0000313" key="5">
    <source>
        <dbReference type="EMBL" id="REF71956.1"/>
    </source>
</evidence>
<sequence length="344" mass="37329">MLDLARKAALAAAILASGAVQPALAQDQVTLKFTHMFPPTHFGWKEGGQPFTEMITEATGGEVQFQNFPAGQLGKDYIGLLGSGLADMAVLVGSYMPDKLPLTSVSELPVKYGSACEATGKLWAIAQPGGPLYEAEYKPQGLRPLFVAVLPTYKAMTTSRELRTLDDLKGLKLRASGAAMEQTARALGAVPVQIQAPEVNDSLRRGTMDGAFWPYHSAPPYELDTLFKYGLEGPSLGSTSVIFAISEKKWEGLSDKAKAAFEEAAAQMQPRFCKWLDQDEARVRQEMIDQHGYVPVTVTAEEEPRWQEKLAPVIDAWAQRMDGQGLSGTAILQAFHDAQPLGVD</sequence>
<gene>
    <name evidence="5" type="ORF">BDD41_0420</name>
</gene>
<evidence type="ECO:0000256" key="3">
    <source>
        <dbReference type="ARBA" id="ARBA00022764"/>
    </source>
</evidence>
<dbReference type="InterPro" id="IPR038404">
    <property type="entry name" value="TRAP_DctP_sf"/>
</dbReference>
<evidence type="ECO:0000256" key="1">
    <source>
        <dbReference type="ARBA" id="ARBA00004418"/>
    </source>
</evidence>
<feature type="signal peptide" evidence="4">
    <location>
        <begin position="1"/>
        <end position="25"/>
    </location>
</feature>
<dbReference type="Gene3D" id="3.40.190.170">
    <property type="entry name" value="Bacterial extracellular solute-binding protein, family 7"/>
    <property type="match status" value="1"/>
</dbReference>
<keyword evidence="3" id="KW-0574">Periplasm</keyword>
<dbReference type="InterPro" id="IPR018389">
    <property type="entry name" value="DctP_fam"/>
</dbReference>
<feature type="chain" id="PRO_5017730301" evidence="4">
    <location>
        <begin position="26"/>
        <end position="344"/>
    </location>
</feature>
<dbReference type="AlphaFoldDB" id="A0A3D9XNC7"/>